<accession>A0AA40FCA6</accession>
<name>A0AA40FCA6_9PEZI</name>
<keyword evidence="1" id="KW-0732">Signal</keyword>
<evidence type="ECO:0000313" key="3">
    <source>
        <dbReference type="Proteomes" id="UP001172155"/>
    </source>
</evidence>
<gene>
    <name evidence="2" type="ORF">B0T18DRAFT_54174</name>
</gene>
<feature type="signal peptide" evidence="1">
    <location>
        <begin position="1"/>
        <end position="18"/>
    </location>
</feature>
<reference evidence="2" key="1">
    <citation type="submission" date="2023-06" db="EMBL/GenBank/DDBJ databases">
        <title>Genome-scale phylogeny and comparative genomics of the fungal order Sordariales.</title>
        <authorList>
            <consortium name="Lawrence Berkeley National Laboratory"/>
            <person name="Hensen N."/>
            <person name="Bonometti L."/>
            <person name="Westerberg I."/>
            <person name="Brannstrom I.O."/>
            <person name="Guillou S."/>
            <person name="Cros-Aarteil S."/>
            <person name="Calhoun S."/>
            <person name="Haridas S."/>
            <person name="Kuo A."/>
            <person name="Mondo S."/>
            <person name="Pangilinan J."/>
            <person name="Riley R."/>
            <person name="LaButti K."/>
            <person name="Andreopoulos B."/>
            <person name="Lipzen A."/>
            <person name="Chen C."/>
            <person name="Yanf M."/>
            <person name="Daum C."/>
            <person name="Ng V."/>
            <person name="Clum A."/>
            <person name="Steindorff A."/>
            <person name="Ohm R."/>
            <person name="Martin F."/>
            <person name="Silar P."/>
            <person name="Natvig D."/>
            <person name="Lalanne C."/>
            <person name="Gautier V."/>
            <person name="Ament-velasquez S.L."/>
            <person name="Kruys A."/>
            <person name="Hutchinson M.I."/>
            <person name="Powell A.J."/>
            <person name="Barry K."/>
            <person name="Miller A.N."/>
            <person name="Grigoriev I.V."/>
            <person name="Debuchy R."/>
            <person name="Gladieux P."/>
            <person name="Thoren M.H."/>
            <person name="Johannesson H."/>
        </authorList>
    </citation>
    <scope>NUCLEOTIDE SEQUENCE</scope>
    <source>
        <strain evidence="2">SMH3187-1</strain>
    </source>
</reference>
<dbReference type="AlphaFoldDB" id="A0AA40FCA6"/>
<dbReference type="Proteomes" id="UP001172155">
    <property type="component" value="Unassembled WGS sequence"/>
</dbReference>
<evidence type="ECO:0000256" key="1">
    <source>
        <dbReference type="SAM" id="SignalP"/>
    </source>
</evidence>
<sequence length="157" mass="16463">MLAKLTLLVGVAVSAVMGQITLEPSTIRTGRQELAVTKTVSVTSIKTESYIQRITTTVPTTITRTQVSTSTIRQTTTVERTVTKACAPNAPCPTITSTATACGSCLIPVCTRTEVLTRPCGCSGALPTAVVSFPCNRADSCEKIGCKTVYDIKTAAC</sequence>
<dbReference type="EMBL" id="JAUKUD010000001">
    <property type="protein sequence ID" value="KAK0755142.1"/>
    <property type="molecule type" value="Genomic_DNA"/>
</dbReference>
<comment type="caution">
    <text evidence="2">The sequence shown here is derived from an EMBL/GenBank/DDBJ whole genome shotgun (WGS) entry which is preliminary data.</text>
</comment>
<keyword evidence="3" id="KW-1185">Reference proteome</keyword>
<protein>
    <submittedName>
        <fullName evidence="2">Uncharacterized protein</fullName>
    </submittedName>
</protein>
<organism evidence="2 3">
    <name type="scientific">Schizothecium vesticola</name>
    <dbReference type="NCBI Taxonomy" id="314040"/>
    <lineage>
        <taxon>Eukaryota</taxon>
        <taxon>Fungi</taxon>
        <taxon>Dikarya</taxon>
        <taxon>Ascomycota</taxon>
        <taxon>Pezizomycotina</taxon>
        <taxon>Sordariomycetes</taxon>
        <taxon>Sordariomycetidae</taxon>
        <taxon>Sordariales</taxon>
        <taxon>Schizotheciaceae</taxon>
        <taxon>Schizothecium</taxon>
    </lineage>
</organism>
<proteinExistence type="predicted"/>
<feature type="chain" id="PRO_5041418449" evidence="1">
    <location>
        <begin position="19"/>
        <end position="157"/>
    </location>
</feature>
<evidence type="ECO:0000313" key="2">
    <source>
        <dbReference type="EMBL" id="KAK0755142.1"/>
    </source>
</evidence>